<reference evidence="9" key="1">
    <citation type="journal article" date="2014" name="Int. J. Syst. Evol. Microbiol.">
        <title>Complete genome of a new Firmicutes species belonging to the dominant human colonic microbiota ('Ruminococcus bicirculans') reveals two chromosomes and a selective capacity to utilize plant glucans.</title>
        <authorList>
            <consortium name="NISC Comparative Sequencing Program"/>
            <person name="Wegmann U."/>
            <person name="Louis P."/>
            <person name="Goesmann A."/>
            <person name="Henrissat B."/>
            <person name="Duncan S.H."/>
            <person name="Flint H.J."/>
        </authorList>
    </citation>
    <scope>NUCLEOTIDE SEQUENCE</scope>
    <source>
        <strain evidence="9">CGMCC 1.15644</strain>
    </source>
</reference>
<reference evidence="9" key="4">
    <citation type="submission" date="2024-05" db="EMBL/GenBank/DDBJ databases">
        <authorList>
            <person name="Sun Q."/>
            <person name="Zhou Y."/>
        </authorList>
    </citation>
    <scope>NUCLEOTIDE SEQUENCE</scope>
    <source>
        <strain evidence="9">CGMCC 1.15644</strain>
    </source>
</reference>
<feature type="transmembrane region" description="Helical" evidence="6">
    <location>
        <begin position="301"/>
        <end position="322"/>
    </location>
</feature>
<evidence type="ECO:0000256" key="1">
    <source>
        <dbReference type="ARBA" id="ARBA00004651"/>
    </source>
</evidence>
<evidence type="ECO:0000256" key="3">
    <source>
        <dbReference type="ARBA" id="ARBA00022692"/>
    </source>
</evidence>
<feature type="transmembrane region" description="Helical" evidence="6">
    <location>
        <begin position="343"/>
        <end position="370"/>
    </location>
</feature>
<evidence type="ECO:0000313" key="9">
    <source>
        <dbReference type="EMBL" id="GGE40998.1"/>
    </source>
</evidence>
<protein>
    <submittedName>
        <fullName evidence="9">ABC transporter permease</fullName>
    </submittedName>
    <submittedName>
        <fullName evidence="10">Putative ABC transport system permease protein</fullName>
    </submittedName>
</protein>
<feature type="domain" description="MacB-like periplasmic core" evidence="8">
    <location>
        <begin position="447"/>
        <end position="613"/>
    </location>
</feature>
<feature type="transmembrane region" description="Helical" evidence="6">
    <location>
        <begin position="730"/>
        <end position="749"/>
    </location>
</feature>
<evidence type="ECO:0000256" key="6">
    <source>
        <dbReference type="SAM" id="Phobius"/>
    </source>
</evidence>
<dbReference type="InterPro" id="IPR025857">
    <property type="entry name" value="MacB_PCD"/>
</dbReference>
<reference evidence="10 11" key="3">
    <citation type="submission" date="2019-03" db="EMBL/GenBank/DDBJ databases">
        <title>Genomic Encyclopedia of Type Strains, Phase IV (KMG-IV): sequencing the most valuable type-strain genomes for metagenomic binning, comparative biology and taxonomic classification.</title>
        <authorList>
            <person name="Goeker M."/>
        </authorList>
    </citation>
    <scope>NUCLEOTIDE SEQUENCE [LARGE SCALE GENOMIC DNA]</scope>
    <source>
        <strain evidence="10 11">DSM 103236</strain>
    </source>
</reference>
<feature type="domain" description="MacB-like periplasmic core" evidence="8">
    <location>
        <begin position="22"/>
        <end position="247"/>
    </location>
</feature>
<dbReference type="AlphaFoldDB" id="A0A4R2HPB7"/>
<comment type="subcellular location">
    <subcellularLocation>
        <location evidence="1">Cell membrane</location>
        <topology evidence="1">Multi-pass membrane protein</topology>
    </subcellularLocation>
</comment>
<dbReference type="EMBL" id="BMJO01000001">
    <property type="protein sequence ID" value="GGE40998.1"/>
    <property type="molecule type" value="Genomic_DNA"/>
</dbReference>
<organism evidence="10 11">
    <name type="scientific">Pedobacter psychrotolerans</name>
    <dbReference type="NCBI Taxonomy" id="1843235"/>
    <lineage>
        <taxon>Bacteria</taxon>
        <taxon>Pseudomonadati</taxon>
        <taxon>Bacteroidota</taxon>
        <taxon>Sphingobacteriia</taxon>
        <taxon>Sphingobacteriales</taxon>
        <taxon>Sphingobacteriaceae</taxon>
        <taxon>Pedobacter</taxon>
    </lineage>
</organism>
<dbReference type="InterPro" id="IPR050250">
    <property type="entry name" value="Macrolide_Exporter_MacB"/>
</dbReference>
<evidence type="ECO:0000256" key="4">
    <source>
        <dbReference type="ARBA" id="ARBA00022989"/>
    </source>
</evidence>
<dbReference type="Proteomes" id="UP000622648">
    <property type="component" value="Unassembled WGS sequence"/>
</dbReference>
<dbReference type="Proteomes" id="UP000295684">
    <property type="component" value="Unassembled WGS sequence"/>
</dbReference>
<dbReference type="OrthoDB" id="1451596at2"/>
<dbReference type="PANTHER" id="PTHR30572">
    <property type="entry name" value="MEMBRANE COMPONENT OF TRANSPORTER-RELATED"/>
    <property type="match status" value="1"/>
</dbReference>
<dbReference type="GO" id="GO:0022857">
    <property type="term" value="F:transmembrane transporter activity"/>
    <property type="evidence" value="ECO:0007669"/>
    <property type="project" value="TreeGrafter"/>
</dbReference>
<evidence type="ECO:0000313" key="10">
    <source>
        <dbReference type="EMBL" id="TCO31264.1"/>
    </source>
</evidence>
<dbReference type="PANTHER" id="PTHR30572:SF18">
    <property type="entry name" value="ABC-TYPE MACROLIDE FAMILY EXPORT SYSTEM PERMEASE COMPONENT 2"/>
    <property type="match status" value="1"/>
</dbReference>
<dbReference type="EMBL" id="SLWO01000001">
    <property type="protein sequence ID" value="TCO31264.1"/>
    <property type="molecule type" value="Genomic_DNA"/>
</dbReference>
<evidence type="ECO:0000259" key="7">
    <source>
        <dbReference type="Pfam" id="PF02687"/>
    </source>
</evidence>
<feature type="domain" description="ABC3 transporter permease C-terminal" evidence="7">
    <location>
        <begin position="303"/>
        <end position="420"/>
    </location>
</feature>
<dbReference type="Pfam" id="PF02687">
    <property type="entry name" value="FtsX"/>
    <property type="match status" value="2"/>
</dbReference>
<keyword evidence="5 6" id="KW-0472">Membrane</keyword>
<dbReference type="InterPro" id="IPR003838">
    <property type="entry name" value="ABC3_permease_C"/>
</dbReference>
<keyword evidence="12" id="KW-1185">Reference proteome</keyword>
<evidence type="ECO:0000259" key="8">
    <source>
        <dbReference type="Pfam" id="PF12704"/>
    </source>
</evidence>
<sequence>MFKLNLKIAWRNLWKNKFYASINITGLAIGLTAFVLLLLYVNYEESYDTWSPELKNVYQVREFHSYSAPDNKQYWQTSNESRIAALLNQNIPQITAVTKVENDWYQNYALTVKDRKSVMIKGIRNADSAFFKVMPYSFLKGNEATALSKPNSIVLKKDLALKLFGTEDIIGKTISIVRWEGDDITDFTVTGIVTEPNTPQSVSFSGIIHTGEFDKHNQNPTMHKYVEIYARLLRNADLNQLNANVQKVYINNLKTTFTNSQSSYADYLKSGNVPNCKLLPIDEAHQNPPFVAGWIKKIKPVSLIVTFLLLISIINFINLATAQSFQRAKEVGVKKVLGSSKGLLVRQFLMETGLQSLFALLICGVLIELFLPAFNQQLGLNISFWSNHKLFFILLQLFGLFLIITLLAGFYPAKVLSNYKPATVLKGTFSNSNKGLVLRNSLIVLQFVISVTLIIAIGAMQTQVNFMNQKDLGFDKSRVINISANYDEKIANDIRKVSGVQYVGATTQVIGNAFAYADKINFQGKKLNLNMVTVTMEAFPALGIKPLQGRLFSPLYKQDTVNTVVLNESAAKQLGGVVVGKQFRSYENVFQIIGVIKDYHAESFDKSIIPTIYKVTYLGGMSANGNLLVRFNSSHYQAIIGKIEGVWKKYYPNYPMNYQSLNDAFIHSLEDNSRFMNMIVIFSVISVSLSLSGLFALSTFVAKRRTKEVAVRKVLGASNMQIVNLLNKSFLHLVIAANLISWPIAYILIKKWLDGFAYRIDMPVLPFIIATITSLIIAVLTVSIQARKAAIANPVKALKYE</sequence>
<evidence type="ECO:0000256" key="2">
    <source>
        <dbReference type="ARBA" id="ARBA00022475"/>
    </source>
</evidence>
<evidence type="ECO:0000313" key="11">
    <source>
        <dbReference type="Proteomes" id="UP000295684"/>
    </source>
</evidence>
<proteinExistence type="predicted"/>
<name>A0A4R2HPB7_9SPHI</name>
<keyword evidence="3 6" id="KW-0812">Transmembrane</keyword>
<keyword evidence="2" id="KW-1003">Cell membrane</keyword>
<comment type="caution">
    <text evidence="10">The sequence shown here is derived from an EMBL/GenBank/DDBJ whole genome shotgun (WGS) entry which is preliminary data.</text>
</comment>
<evidence type="ECO:0000256" key="5">
    <source>
        <dbReference type="ARBA" id="ARBA00023136"/>
    </source>
</evidence>
<reference evidence="12" key="2">
    <citation type="journal article" date="2019" name="Int. J. Syst. Evol. Microbiol.">
        <title>The Global Catalogue of Microorganisms (GCM) 10K type strain sequencing project: providing services to taxonomists for standard genome sequencing and annotation.</title>
        <authorList>
            <consortium name="The Broad Institute Genomics Platform"/>
            <consortium name="The Broad Institute Genome Sequencing Center for Infectious Disease"/>
            <person name="Wu L."/>
            <person name="Ma J."/>
        </authorList>
    </citation>
    <scope>NUCLEOTIDE SEQUENCE [LARGE SCALE GENOMIC DNA]</scope>
    <source>
        <strain evidence="12">CGMCC 1.15644</strain>
    </source>
</reference>
<dbReference type="GO" id="GO:0005886">
    <property type="term" value="C:plasma membrane"/>
    <property type="evidence" value="ECO:0007669"/>
    <property type="project" value="UniProtKB-SubCell"/>
</dbReference>
<feature type="domain" description="ABC3 transporter permease C-terminal" evidence="7">
    <location>
        <begin position="681"/>
        <end position="794"/>
    </location>
</feature>
<feature type="transmembrane region" description="Helical" evidence="6">
    <location>
        <begin position="390"/>
        <end position="411"/>
    </location>
</feature>
<evidence type="ECO:0000313" key="12">
    <source>
        <dbReference type="Proteomes" id="UP000622648"/>
    </source>
</evidence>
<keyword evidence="4 6" id="KW-1133">Transmembrane helix</keyword>
<gene>
    <name evidence="10" type="ORF">EV200_101712</name>
    <name evidence="9" type="ORF">GCM10011413_03560</name>
</gene>
<feature type="transmembrane region" description="Helical" evidence="6">
    <location>
        <begin position="442"/>
        <end position="460"/>
    </location>
</feature>
<accession>A0A4R2HPB7</accession>
<dbReference type="Pfam" id="PF12704">
    <property type="entry name" value="MacB_PCD"/>
    <property type="match status" value="2"/>
</dbReference>
<feature type="transmembrane region" description="Helical" evidence="6">
    <location>
        <begin position="20"/>
        <end position="41"/>
    </location>
</feature>
<feature type="transmembrane region" description="Helical" evidence="6">
    <location>
        <begin position="675"/>
        <end position="697"/>
    </location>
</feature>
<dbReference type="RefSeq" id="WP_132529398.1">
    <property type="nucleotide sequence ID" value="NZ_BMJO01000001.1"/>
</dbReference>
<feature type="transmembrane region" description="Helical" evidence="6">
    <location>
        <begin position="764"/>
        <end position="784"/>
    </location>
</feature>